<evidence type="ECO:0000313" key="2">
    <source>
        <dbReference type="EMBL" id="TNN35967.1"/>
    </source>
</evidence>
<dbReference type="AlphaFoldDB" id="A0A4Z2F492"/>
<accession>A0A4Z2F492</accession>
<protein>
    <submittedName>
        <fullName evidence="2">Uncharacterized protein</fullName>
    </submittedName>
</protein>
<evidence type="ECO:0000256" key="1">
    <source>
        <dbReference type="SAM" id="MobiDB-lite"/>
    </source>
</evidence>
<sequence length="124" mass="13248">MPLRGFLQCVGETWPPWMNPSQLQPDFSSSSSSNEVSLTADLKGSLTSREDDVGCGNVDAESYVELGALAICQRGSLVSCNMLHTYDVLSPPKLEVGRGQASLRSSQGRCKDPKKGGSKPQGDD</sequence>
<name>A0A4Z2F492_9TELE</name>
<keyword evidence="3" id="KW-1185">Reference proteome</keyword>
<gene>
    <name evidence="2" type="ORF">EYF80_053872</name>
</gene>
<feature type="region of interest" description="Disordered" evidence="1">
    <location>
        <begin position="97"/>
        <end position="124"/>
    </location>
</feature>
<evidence type="ECO:0000313" key="3">
    <source>
        <dbReference type="Proteomes" id="UP000314294"/>
    </source>
</evidence>
<feature type="region of interest" description="Disordered" evidence="1">
    <location>
        <begin position="21"/>
        <end position="51"/>
    </location>
</feature>
<dbReference type="EMBL" id="SRLO01001678">
    <property type="protein sequence ID" value="TNN35967.1"/>
    <property type="molecule type" value="Genomic_DNA"/>
</dbReference>
<comment type="caution">
    <text evidence="2">The sequence shown here is derived from an EMBL/GenBank/DDBJ whole genome shotgun (WGS) entry which is preliminary data.</text>
</comment>
<feature type="compositionally biased region" description="Basic and acidic residues" evidence="1">
    <location>
        <begin position="109"/>
        <end position="124"/>
    </location>
</feature>
<proteinExistence type="predicted"/>
<organism evidence="2 3">
    <name type="scientific">Liparis tanakae</name>
    <name type="common">Tanaka's snailfish</name>
    <dbReference type="NCBI Taxonomy" id="230148"/>
    <lineage>
        <taxon>Eukaryota</taxon>
        <taxon>Metazoa</taxon>
        <taxon>Chordata</taxon>
        <taxon>Craniata</taxon>
        <taxon>Vertebrata</taxon>
        <taxon>Euteleostomi</taxon>
        <taxon>Actinopterygii</taxon>
        <taxon>Neopterygii</taxon>
        <taxon>Teleostei</taxon>
        <taxon>Neoteleostei</taxon>
        <taxon>Acanthomorphata</taxon>
        <taxon>Eupercaria</taxon>
        <taxon>Perciformes</taxon>
        <taxon>Cottioidei</taxon>
        <taxon>Cottales</taxon>
        <taxon>Liparidae</taxon>
        <taxon>Liparis</taxon>
    </lineage>
</organism>
<dbReference type="Proteomes" id="UP000314294">
    <property type="component" value="Unassembled WGS sequence"/>
</dbReference>
<reference evidence="2 3" key="1">
    <citation type="submission" date="2019-03" db="EMBL/GenBank/DDBJ databases">
        <title>First draft genome of Liparis tanakae, snailfish: a comprehensive survey of snailfish specific genes.</title>
        <authorList>
            <person name="Kim W."/>
            <person name="Song I."/>
            <person name="Jeong J.-H."/>
            <person name="Kim D."/>
            <person name="Kim S."/>
            <person name="Ryu S."/>
            <person name="Song J.Y."/>
            <person name="Lee S.K."/>
        </authorList>
    </citation>
    <scope>NUCLEOTIDE SEQUENCE [LARGE SCALE GENOMIC DNA]</scope>
    <source>
        <tissue evidence="2">Muscle</tissue>
    </source>
</reference>